<feature type="non-terminal residue" evidence="7">
    <location>
        <position position="1"/>
    </location>
</feature>
<dbReference type="GO" id="GO:0008033">
    <property type="term" value="P:tRNA processing"/>
    <property type="evidence" value="ECO:0007669"/>
    <property type="project" value="UniProtKB-KW"/>
</dbReference>
<keyword evidence="8" id="KW-1185">Reference proteome</keyword>
<evidence type="ECO:0000313" key="8">
    <source>
        <dbReference type="Proteomes" id="UP000002729"/>
    </source>
</evidence>
<dbReference type="InterPro" id="IPR030390">
    <property type="entry name" value="MeTrfase_TrmA_AS"/>
</dbReference>
<feature type="active site" description="Nucleophile" evidence="5">
    <location>
        <position position="301"/>
    </location>
</feature>
<dbReference type="SUPFAM" id="SSF53335">
    <property type="entry name" value="S-adenosyl-L-methionine-dependent methyltransferases"/>
    <property type="match status" value="1"/>
</dbReference>
<dbReference type="GO" id="GO:0000049">
    <property type="term" value="F:tRNA binding"/>
    <property type="evidence" value="ECO:0007669"/>
    <property type="project" value="TreeGrafter"/>
</dbReference>
<feature type="active site" evidence="6">
    <location>
        <position position="301"/>
    </location>
</feature>
<dbReference type="RefSeq" id="XP_009040556.1">
    <property type="nucleotide sequence ID" value="XM_009042308.1"/>
</dbReference>
<feature type="binding site" evidence="5">
    <location>
        <position position="164"/>
    </location>
    <ligand>
        <name>S-adenosyl-L-methionine</name>
        <dbReference type="ChEBI" id="CHEBI:59789"/>
    </ligand>
</feature>
<keyword evidence="1 5" id="KW-0489">Methyltransferase</keyword>
<dbReference type="PROSITE" id="PS51687">
    <property type="entry name" value="SAM_MT_RNA_M5U"/>
    <property type="match status" value="1"/>
</dbReference>
<dbReference type="Pfam" id="PF05958">
    <property type="entry name" value="tRNA_U5-meth_tr"/>
    <property type="match status" value="1"/>
</dbReference>
<dbReference type="Proteomes" id="UP000002729">
    <property type="component" value="Unassembled WGS sequence"/>
</dbReference>
<gene>
    <name evidence="7" type="ORF">AURANDRAFT_12344</name>
</gene>
<dbReference type="GO" id="GO:0019843">
    <property type="term" value="F:rRNA binding"/>
    <property type="evidence" value="ECO:0007669"/>
    <property type="project" value="TreeGrafter"/>
</dbReference>
<keyword evidence="2 5" id="KW-0808">Transferase</keyword>
<dbReference type="NCBIfam" id="TIGR02143">
    <property type="entry name" value="trmA_only"/>
    <property type="match status" value="1"/>
</dbReference>
<dbReference type="InterPro" id="IPR011869">
    <property type="entry name" value="TrmA_MeTrfase"/>
</dbReference>
<organism evidence="8">
    <name type="scientific">Aureococcus anophagefferens</name>
    <name type="common">Harmful bloom alga</name>
    <dbReference type="NCBI Taxonomy" id="44056"/>
    <lineage>
        <taxon>Eukaryota</taxon>
        <taxon>Sar</taxon>
        <taxon>Stramenopiles</taxon>
        <taxon>Ochrophyta</taxon>
        <taxon>Pelagophyceae</taxon>
        <taxon>Pelagomonadales</taxon>
        <taxon>Pelagomonadaceae</taxon>
        <taxon>Aureococcus</taxon>
    </lineage>
</organism>
<dbReference type="OrthoDB" id="10250660at2759"/>
<dbReference type="InterPro" id="IPR029063">
    <property type="entry name" value="SAM-dependent_MTases_sf"/>
</dbReference>
<dbReference type="InterPro" id="IPR030391">
    <property type="entry name" value="MeTrfase_TrmA_CS"/>
</dbReference>
<dbReference type="EMBL" id="GL833147">
    <property type="protein sequence ID" value="EGB04820.1"/>
    <property type="molecule type" value="Genomic_DNA"/>
</dbReference>
<dbReference type="InterPro" id="IPR010280">
    <property type="entry name" value="U5_MeTrfase_fam"/>
</dbReference>
<name>F0YJ97_AURAN</name>
<accession>F0YJ97</accession>
<evidence type="ECO:0000256" key="5">
    <source>
        <dbReference type="PROSITE-ProRule" id="PRU01024"/>
    </source>
</evidence>
<feature type="binding site" evidence="5">
    <location>
        <position position="214"/>
    </location>
    <ligand>
        <name>S-adenosyl-L-methionine</name>
        <dbReference type="ChEBI" id="CHEBI:59789"/>
    </ligand>
</feature>
<evidence type="ECO:0000313" key="7">
    <source>
        <dbReference type="EMBL" id="EGB04820.1"/>
    </source>
</evidence>
<dbReference type="Gene3D" id="3.40.50.150">
    <property type="entry name" value="Vaccinia Virus protein VP39"/>
    <property type="match status" value="1"/>
</dbReference>
<dbReference type="GeneID" id="20218159"/>
<evidence type="ECO:0000256" key="1">
    <source>
        <dbReference type="ARBA" id="ARBA00022603"/>
    </source>
</evidence>
<dbReference type="PANTHER" id="PTHR47790:SF2">
    <property type="entry name" value="TRNA_TMRNA (URACIL-C(5))-METHYLTRANSFERASE"/>
    <property type="match status" value="1"/>
</dbReference>
<dbReference type="OMA" id="QCNTIFV"/>
<sequence length="343" mass="37214">PAAEVFESERSGFRMRASFQVWREGSLDHGNQTRHLVMYERGDEARNPVECLDFPMGSDRLRSLLPPLTAALQGETLGYKINDARLLTTLAGDALLSLTYNRPLAGDDAWDAAAADFAAAHDVKVVGRSRKYKTAVGADEVREVLDVPGRGTCAYWQTEGAFTQPNANVCRSMLGWAVAATANRGHGDLCELYCGNGCFTVALAPNFRRVVATELSKASVALARRNLAANGNDNARVAKLSAEEFVEAFDGARTFGRLLDAGETLAFDALDTLFVDPPRAGLDATCVELARRFATVVYVSCNPETLARDVALLAATHDVSRLAAFDQFPYTHHLEAGVVLERK</sequence>
<dbReference type="eggNOG" id="KOG2187">
    <property type="taxonomic scope" value="Eukaryota"/>
</dbReference>
<comment type="similarity">
    <text evidence="5">Belongs to the class I-like SAM-binding methyltransferase superfamily. RNA M5U methyltransferase family.</text>
</comment>
<dbReference type="PANTHER" id="PTHR47790">
    <property type="entry name" value="TRNA/TMRNA (URACIL-C(5))-METHYLTRANSFERASE"/>
    <property type="match status" value="1"/>
</dbReference>
<dbReference type="InParanoid" id="F0YJ97"/>
<evidence type="ECO:0000256" key="2">
    <source>
        <dbReference type="ARBA" id="ARBA00022679"/>
    </source>
</evidence>
<dbReference type="Gene3D" id="2.40.50.1070">
    <property type="match status" value="1"/>
</dbReference>
<evidence type="ECO:0000256" key="3">
    <source>
        <dbReference type="ARBA" id="ARBA00022691"/>
    </source>
</evidence>
<dbReference type="GO" id="GO:0005829">
    <property type="term" value="C:cytosol"/>
    <property type="evidence" value="ECO:0007669"/>
    <property type="project" value="TreeGrafter"/>
</dbReference>
<keyword evidence="3 5" id="KW-0949">S-adenosyl-L-methionine</keyword>
<dbReference type="FunFam" id="3.40.50.150:FF:000012">
    <property type="entry name" value="tRNA/tmRNA (uracil-C(5))-methyltransferase"/>
    <property type="match status" value="1"/>
</dbReference>
<evidence type="ECO:0000256" key="6">
    <source>
        <dbReference type="PROSITE-ProRule" id="PRU10015"/>
    </source>
</evidence>
<dbReference type="CDD" id="cd02440">
    <property type="entry name" value="AdoMet_MTases"/>
    <property type="match status" value="1"/>
</dbReference>
<dbReference type="PROSITE" id="PS01231">
    <property type="entry name" value="TRMA_2"/>
    <property type="match status" value="1"/>
</dbReference>
<dbReference type="GO" id="GO:0030697">
    <property type="term" value="F:tRNA (uracil(54)-C5)-methyltransferase activity, S-adenosyl methionine-dependent"/>
    <property type="evidence" value="ECO:0007669"/>
    <property type="project" value="InterPro"/>
</dbReference>
<dbReference type="AlphaFoldDB" id="F0YJ97"/>
<evidence type="ECO:0008006" key="9">
    <source>
        <dbReference type="Google" id="ProtNLM"/>
    </source>
</evidence>
<proteinExistence type="inferred from homology"/>
<dbReference type="PROSITE" id="PS01230">
    <property type="entry name" value="TRMA_1"/>
    <property type="match status" value="1"/>
</dbReference>
<feature type="binding site" evidence="5">
    <location>
        <position position="276"/>
    </location>
    <ligand>
        <name>S-adenosyl-L-methionine</name>
        <dbReference type="ChEBI" id="CHEBI:59789"/>
    </ligand>
</feature>
<dbReference type="GO" id="GO:0032259">
    <property type="term" value="P:methylation"/>
    <property type="evidence" value="ECO:0007669"/>
    <property type="project" value="UniProtKB-KW"/>
</dbReference>
<evidence type="ECO:0000256" key="4">
    <source>
        <dbReference type="ARBA" id="ARBA00022694"/>
    </source>
</evidence>
<reference evidence="7 8" key="1">
    <citation type="journal article" date="2011" name="Proc. Natl. Acad. Sci. U.S.A.">
        <title>Niche of harmful alga Aureococcus anophagefferens revealed through ecogenomics.</title>
        <authorList>
            <person name="Gobler C.J."/>
            <person name="Berry D.L."/>
            <person name="Dyhrman S.T."/>
            <person name="Wilhelm S.W."/>
            <person name="Salamov A."/>
            <person name="Lobanov A.V."/>
            <person name="Zhang Y."/>
            <person name="Collier J.L."/>
            <person name="Wurch L.L."/>
            <person name="Kustka A.B."/>
            <person name="Dill B.D."/>
            <person name="Shah M."/>
            <person name="VerBerkmoes N.C."/>
            <person name="Kuo A."/>
            <person name="Terry A."/>
            <person name="Pangilinan J."/>
            <person name="Lindquist E.A."/>
            <person name="Lucas S."/>
            <person name="Paulsen I.T."/>
            <person name="Hattenrath-Lehmann T.K."/>
            <person name="Talmage S.C."/>
            <person name="Walker E.A."/>
            <person name="Koch F."/>
            <person name="Burson A.M."/>
            <person name="Marcoval M.A."/>
            <person name="Tang Y.Z."/>
            <person name="Lecleir G.R."/>
            <person name="Coyne K.J."/>
            <person name="Berg G.M."/>
            <person name="Bertrand E.M."/>
            <person name="Saito M.A."/>
            <person name="Gladyshev V.N."/>
            <person name="Grigoriev I.V."/>
        </authorList>
    </citation>
    <scope>NUCLEOTIDE SEQUENCE [LARGE SCALE GENOMIC DNA]</scope>
    <source>
        <strain evidence="8">CCMP 1984</strain>
    </source>
</reference>
<keyword evidence="4" id="KW-0819">tRNA processing</keyword>
<dbReference type="KEGG" id="aaf:AURANDRAFT_12344"/>
<feature type="non-terminal residue" evidence="7">
    <location>
        <position position="343"/>
    </location>
</feature>
<protein>
    <recommendedName>
        <fullName evidence="9">tRNA(Phe) (4-demethylwyosine(37)-C(7)) aminocarboxypropyltransferase</fullName>
    </recommendedName>
</protein>
<feature type="binding site" evidence="5">
    <location>
        <position position="193"/>
    </location>
    <ligand>
        <name>S-adenosyl-L-methionine</name>
        <dbReference type="ChEBI" id="CHEBI:59789"/>
    </ligand>
</feature>
<dbReference type="GO" id="GO:0009451">
    <property type="term" value="P:RNA modification"/>
    <property type="evidence" value="ECO:0007669"/>
    <property type="project" value="UniProtKB-ARBA"/>
</dbReference>